<evidence type="ECO:0000313" key="13">
    <source>
        <dbReference type="EMBL" id="UTI62870.1"/>
    </source>
</evidence>
<evidence type="ECO:0000256" key="11">
    <source>
        <dbReference type="RuleBase" id="RU003750"/>
    </source>
</evidence>
<evidence type="ECO:0000256" key="6">
    <source>
        <dbReference type="ARBA" id="ARBA00022989"/>
    </source>
</evidence>
<feature type="transmembrane region" description="Helical" evidence="12">
    <location>
        <begin position="108"/>
        <end position="126"/>
    </location>
</feature>
<evidence type="ECO:0000256" key="9">
    <source>
        <dbReference type="ARBA" id="ARBA00023209"/>
    </source>
</evidence>
<evidence type="ECO:0000256" key="7">
    <source>
        <dbReference type="ARBA" id="ARBA00023098"/>
    </source>
</evidence>
<dbReference type="PROSITE" id="PS00379">
    <property type="entry name" value="CDP_ALCOHOL_P_TRANSF"/>
    <property type="match status" value="1"/>
</dbReference>
<gene>
    <name evidence="13" type="ORF">NBH00_16060</name>
</gene>
<keyword evidence="9" id="KW-0594">Phospholipid biosynthesis</keyword>
<evidence type="ECO:0000256" key="3">
    <source>
        <dbReference type="ARBA" id="ARBA00022516"/>
    </source>
</evidence>
<evidence type="ECO:0000256" key="2">
    <source>
        <dbReference type="ARBA" id="ARBA00010441"/>
    </source>
</evidence>
<evidence type="ECO:0000313" key="14">
    <source>
        <dbReference type="Proteomes" id="UP001056035"/>
    </source>
</evidence>
<keyword evidence="7" id="KW-0443">Lipid metabolism</keyword>
<keyword evidence="5 12" id="KW-0812">Transmembrane</keyword>
<dbReference type="EMBL" id="CP098502">
    <property type="protein sequence ID" value="UTI62870.1"/>
    <property type="molecule type" value="Genomic_DNA"/>
</dbReference>
<protein>
    <submittedName>
        <fullName evidence="13">CDP-alcohol phosphatidyltransferase family protein</fullName>
    </submittedName>
</protein>
<keyword evidence="4 11" id="KW-0808">Transferase</keyword>
<keyword evidence="10" id="KW-1208">Phospholipid metabolism</keyword>
<keyword evidence="14" id="KW-1185">Reference proteome</keyword>
<dbReference type="PANTHER" id="PTHR14269">
    <property type="entry name" value="CDP-DIACYLGLYCEROL--GLYCEROL-3-PHOSPHATE 3-PHOSPHATIDYLTRANSFERASE-RELATED"/>
    <property type="match status" value="1"/>
</dbReference>
<evidence type="ECO:0000256" key="8">
    <source>
        <dbReference type="ARBA" id="ARBA00023136"/>
    </source>
</evidence>
<evidence type="ECO:0000256" key="4">
    <source>
        <dbReference type="ARBA" id="ARBA00022679"/>
    </source>
</evidence>
<dbReference type="Gene3D" id="1.20.120.1760">
    <property type="match status" value="1"/>
</dbReference>
<name>A0ABY5DLW3_9ACTN</name>
<dbReference type="InterPro" id="IPR048254">
    <property type="entry name" value="CDP_ALCOHOL_P_TRANSF_CS"/>
</dbReference>
<dbReference type="PANTHER" id="PTHR14269:SF62">
    <property type="entry name" value="CDP-DIACYLGLYCEROL--GLYCEROL-3-PHOSPHATE 3-PHOSPHATIDYLTRANSFERASE 1, CHLOROPLASTIC"/>
    <property type="match status" value="1"/>
</dbReference>
<reference evidence="13 14" key="1">
    <citation type="submission" date="2022-06" db="EMBL/GenBank/DDBJ databases">
        <title>Paraconexibacter antarcticus.</title>
        <authorList>
            <person name="Kim C.S."/>
        </authorList>
    </citation>
    <scope>NUCLEOTIDE SEQUENCE [LARGE SCALE GENOMIC DNA]</scope>
    <source>
        <strain evidence="13 14">02-257</strain>
    </source>
</reference>
<organism evidence="13 14">
    <name type="scientific">Paraconexibacter antarcticus</name>
    <dbReference type="NCBI Taxonomy" id="2949664"/>
    <lineage>
        <taxon>Bacteria</taxon>
        <taxon>Bacillati</taxon>
        <taxon>Actinomycetota</taxon>
        <taxon>Thermoleophilia</taxon>
        <taxon>Solirubrobacterales</taxon>
        <taxon>Paraconexibacteraceae</taxon>
        <taxon>Paraconexibacter</taxon>
    </lineage>
</organism>
<keyword evidence="3" id="KW-0444">Lipid biosynthesis</keyword>
<dbReference type="InterPro" id="IPR000462">
    <property type="entry name" value="CDP-OH_P_trans"/>
</dbReference>
<evidence type="ECO:0000256" key="12">
    <source>
        <dbReference type="SAM" id="Phobius"/>
    </source>
</evidence>
<evidence type="ECO:0000256" key="1">
    <source>
        <dbReference type="ARBA" id="ARBA00004141"/>
    </source>
</evidence>
<feature type="transmembrane region" description="Helical" evidence="12">
    <location>
        <begin position="186"/>
        <end position="203"/>
    </location>
</feature>
<accession>A0ABY5DLW3</accession>
<dbReference type="InterPro" id="IPR043130">
    <property type="entry name" value="CDP-OH_PTrfase_TM_dom"/>
</dbReference>
<sequence length="215" mass="23694">MTDDETTPAWRNPRLTLRRFSGLDRSGPPPPATLAGAPLNPWTIPNAIGFVRALGIPLFLYLAFSSDDGTDFTPALIFALVAWGDQLDGMAARVTGQYSRLGAMLDPILDRLLVVSGVVVCFHFDLILRWALAILVARELFMLAVGPFAVRRGVDLKINWPGRWSVWPLMMGIGFGLLGWRTPGSAFLLVGVFLSLWATVLYAQDARRQLAEKQI</sequence>
<dbReference type="InterPro" id="IPR050324">
    <property type="entry name" value="CDP-alcohol_PTase-I"/>
</dbReference>
<evidence type="ECO:0000256" key="5">
    <source>
        <dbReference type="ARBA" id="ARBA00022692"/>
    </source>
</evidence>
<keyword evidence="8 12" id="KW-0472">Membrane</keyword>
<proteinExistence type="inferred from homology"/>
<dbReference type="Pfam" id="PF01066">
    <property type="entry name" value="CDP-OH_P_transf"/>
    <property type="match status" value="1"/>
</dbReference>
<keyword evidence="6 12" id="KW-1133">Transmembrane helix</keyword>
<dbReference type="RefSeq" id="WP_254569605.1">
    <property type="nucleotide sequence ID" value="NZ_CP098502.1"/>
</dbReference>
<comment type="subcellular location">
    <subcellularLocation>
        <location evidence="1">Membrane</location>
        <topology evidence="1">Multi-pass membrane protein</topology>
    </subcellularLocation>
</comment>
<evidence type="ECO:0000256" key="10">
    <source>
        <dbReference type="ARBA" id="ARBA00023264"/>
    </source>
</evidence>
<comment type="similarity">
    <text evidence="2 11">Belongs to the CDP-alcohol phosphatidyltransferase class-I family.</text>
</comment>
<dbReference type="Proteomes" id="UP001056035">
    <property type="component" value="Chromosome"/>
</dbReference>